<protein>
    <recommendedName>
        <fullName evidence="2">BZIP domain-containing protein</fullName>
    </recommendedName>
</protein>
<name>A0A0N1HVP9_9EURO</name>
<dbReference type="SUPFAM" id="SSF57959">
    <property type="entry name" value="Leucine zipper domain"/>
    <property type="match status" value="1"/>
</dbReference>
<dbReference type="PROSITE" id="PS50217">
    <property type="entry name" value="BZIP"/>
    <property type="match status" value="1"/>
</dbReference>
<dbReference type="Proteomes" id="UP000038010">
    <property type="component" value="Unassembled WGS sequence"/>
</dbReference>
<keyword evidence="4" id="KW-1185">Reference proteome</keyword>
<reference evidence="3 4" key="1">
    <citation type="submission" date="2015-06" db="EMBL/GenBank/DDBJ databases">
        <title>Draft genome of the ant-associated black yeast Phialophora attae CBS 131958.</title>
        <authorList>
            <person name="Moreno L.F."/>
            <person name="Stielow B.J."/>
            <person name="de Hoog S."/>
            <person name="Vicente V.A."/>
            <person name="Weiss V.A."/>
            <person name="de Vries M."/>
            <person name="Cruz L.M."/>
            <person name="Souza E.M."/>
        </authorList>
    </citation>
    <scope>NUCLEOTIDE SEQUENCE [LARGE SCALE GENOMIC DNA]</scope>
    <source>
        <strain evidence="3 4">CBS 131958</strain>
    </source>
</reference>
<evidence type="ECO:0000256" key="1">
    <source>
        <dbReference type="SAM" id="MobiDB-lite"/>
    </source>
</evidence>
<dbReference type="InterPro" id="IPR004827">
    <property type="entry name" value="bZIP"/>
</dbReference>
<feature type="region of interest" description="Disordered" evidence="1">
    <location>
        <begin position="103"/>
        <end position="202"/>
    </location>
</feature>
<evidence type="ECO:0000313" key="4">
    <source>
        <dbReference type="Proteomes" id="UP000038010"/>
    </source>
</evidence>
<accession>A0A0N1HVP9</accession>
<feature type="compositionally biased region" description="Polar residues" evidence="1">
    <location>
        <begin position="25"/>
        <end position="35"/>
    </location>
</feature>
<proteinExistence type="predicted"/>
<feature type="compositionally biased region" description="Basic and acidic residues" evidence="1">
    <location>
        <begin position="123"/>
        <end position="143"/>
    </location>
</feature>
<feature type="compositionally biased region" description="Pro residues" evidence="1">
    <location>
        <begin position="359"/>
        <end position="373"/>
    </location>
</feature>
<evidence type="ECO:0000313" key="3">
    <source>
        <dbReference type="EMBL" id="KPI43956.1"/>
    </source>
</evidence>
<dbReference type="GO" id="GO:0003700">
    <property type="term" value="F:DNA-binding transcription factor activity"/>
    <property type="evidence" value="ECO:0007669"/>
    <property type="project" value="InterPro"/>
</dbReference>
<comment type="caution">
    <text evidence="3">The sequence shown here is derived from an EMBL/GenBank/DDBJ whole genome shotgun (WGS) entry which is preliminary data.</text>
</comment>
<dbReference type="AlphaFoldDB" id="A0A0N1HVP9"/>
<sequence length="436" mass="47659">MSLFRTDSNDESEANGVPPAEEAQANGQGPPSANGQGPPGANGHLADTVAPSNLILPSIETREQLQRYACCGALRYCICELPPALTPDRGGAQDEEDDLILPSIETREQWQPDTGTPTGLTPDRYRAADEEGLDDRAQSEPHHNAQAHVPFPPVPAPAKRQSRKKTSGTRGGRKRKPTVAPSPEAEAKREKNLAKNRKAAARCRDNKKLMVRKMQDDARVLETDNTLLREQRQQESNELELLRAAALGHVISDGCHSSEIRTRLVHLQNQYGPPSIPLPAPLTHQRPPELAAPQPPLGHQYSPPRYPIEPYLPTPGAMLRPIPQPVQQHTPQLNTPYGLYHGQTQPQRPPQQSQQFGQLPPPHQPLPWGPDPPIVSRVPPVADPSTLGHHDATDAAAFDDSGIVMNSPLSGRPDKPEHSRNTHDEGENGDMDGSRE</sequence>
<feature type="region of interest" description="Disordered" evidence="1">
    <location>
        <begin position="275"/>
        <end position="303"/>
    </location>
</feature>
<feature type="compositionally biased region" description="Basic residues" evidence="1">
    <location>
        <begin position="160"/>
        <end position="177"/>
    </location>
</feature>
<dbReference type="RefSeq" id="XP_018003919.1">
    <property type="nucleotide sequence ID" value="XM_018146717.1"/>
</dbReference>
<feature type="compositionally biased region" description="Polar residues" evidence="1">
    <location>
        <begin position="325"/>
        <end position="335"/>
    </location>
</feature>
<feature type="domain" description="BZIP" evidence="2">
    <location>
        <begin position="186"/>
        <end position="243"/>
    </location>
</feature>
<feature type="compositionally biased region" description="Low complexity" evidence="1">
    <location>
        <begin position="112"/>
        <end position="122"/>
    </location>
</feature>
<gene>
    <name evidence="3" type="ORF">AB675_6426</name>
</gene>
<evidence type="ECO:0000259" key="2">
    <source>
        <dbReference type="PROSITE" id="PS50217"/>
    </source>
</evidence>
<feature type="region of interest" description="Disordered" evidence="1">
    <location>
        <begin position="1"/>
        <end position="48"/>
    </location>
</feature>
<organism evidence="3 4">
    <name type="scientific">Cyphellophora attinorum</name>
    <dbReference type="NCBI Taxonomy" id="1664694"/>
    <lineage>
        <taxon>Eukaryota</taxon>
        <taxon>Fungi</taxon>
        <taxon>Dikarya</taxon>
        <taxon>Ascomycota</taxon>
        <taxon>Pezizomycotina</taxon>
        <taxon>Eurotiomycetes</taxon>
        <taxon>Chaetothyriomycetidae</taxon>
        <taxon>Chaetothyriales</taxon>
        <taxon>Cyphellophoraceae</taxon>
        <taxon>Cyphellophora</taxon>
    </lineage>
</organism>
<feature type="region of interest" description="Disordered" evidence="1">
    <location>
        <begin position="316"/>
        <end position="436"/>
    </location>
</feature>
<dbReference type="Gene3D" id="1.20.5.170">
    <property type="match status" value="1"/>
</dbReference>
<dbReference type="EMBL" id="LFJN01000004">
    <property type="protein sequence ID" value="KPI43956.1"/>
    <property type="molecule type" value="Genomic_DNA"/>
</dbReference>
<feature type="compositionally biased region" description="Low complexity" evidence="1">
    <location>
        <begin position="343"/>
        <end position="358"/>
    </location>
</feature>
<dbReference type="VEuPathDB" id="FungiDB:AB675_6426"/>
<dbReference type="STRING" id="1664694.A0A0N1HVP9"/>
<dbReference type="CDD" id="cd14687">
    <property type="entry name" value="bZIP_ATF2"/>
    <property type="match status" value="1"/>
</dbReference>
<dbReference type="InterPro" id="IPR046347">
    <property type="entry name" value="bZIP_sf"/>
</dbReference>
<feature type="compositionally biased region" description="Basic and acidic residues" evidence="1">
    <location>
        <begin position="412"/>
        <end position="436"/>
    </location>
</feature>
<dbReference type="GeneID" id="28738597"/>